<keyword evidence="2" id="KW-1185">Reference proteome</keyword>
<reference evidence="1 2" key="1">
    <citation type="journal article" date="2008" name="Int. J. Syst. Evol. Microbiol.">
        <title>Description of Roseateles aquatilis sp. nov. and Roseateles terrae sp. nov., in the class Betaproteobacteria, and emended description of the genus Roseateles.</title>
        <authorList>
            <person name="Gomila M."/>
            <person name="Bowien B."/>
            <person name="Falsen E."/>
            <person name="Moore E.R."/>
            <person name="Lalucat J."/>
        </authorList>
    </citation>
    <scope>NUCLEOTIDE SEQUENCE [LARGE SCALE GENOMIC DNA]</scope>
    <source>
        <strain evidence="1 2">CCUG 48205</strain>
    </source>
</reference>
<dbReference type="InterPro" id="IPR011989">
    <property type="entry name" value="ARM-like"/>
</dbReference>
<comment type="caution">
    <text evidence="1">The sequence shown here is derived from an EMBL/GenBank/DDBJ whole genome shotgun (WGS) entry which is preliminary data.</text>
</comment>
<evidence type="ECO:0008006" key="3">
    <source>
        <dbReference type="Google" id="ProtNLM"/>
    </source>
</evidence>
<organism evidence="1 2">
    <name type="scientific">Roseateles aquatilis</name>
    <dbReference type="NCBI Taxonomy" id="431061"/>
    <lineage>
        <taxon>Bacteria</taxon>
        <taxon>Pseudomonadati</taxon>
        <taxon>Pseudomonadota</taxon>
        <taxon>Betaproteobacteria</taxon>
        <taxon>Burkholderiales</taxon>
        <taxon>Sphaerotilaceae</taxon>
        <taxon>Roseateles</taxon>
    </lineage>
</organism>
<evidence type="ECO:0000313" key="2">
    <source>
        <dbReference type="Proteomes" id="UP000197468"/>
    </source>
</evidence>
<protein>
    <recommendedName>
        <fullName evidence="3">PBS lyase</fullName>
    </recommendedName>
</protein>
<name>A0A246JCH5_9BURK</name>
<accession>A0A246JCH5</accession>
<dbReference type="Gene3D" id="1.25.10.10">
    <property type="entry name" value="Leucine-rich Repeat Variant"/>
    <property type="match status" value="1"/>
</dbReference>
<dbReference type="EMBL" id="NIOF01000005">
    <property type="protein sequence ID" value="OWQ90343.1"/>
    <property type="molecule type" value="Genomic_DNA"/>
</dbReference>
<sequence>MSRPAPVAPATQEWLPLLESRSGYQRQEAIQALASMRSHEALPLLLRRVNDWVPEVRAAARLAVLPYLQDDCLPAWRGAMPALAEILRGRRADHGPLLKVVAEFLRTPDRAGLLRGSSPLLRRWLTAAEWQAAPEPRRLAMLAERLRDSDVAAARWALDRVEELCEAASRPPLWLIGCANAHGLVRAHALRRLRDEVPSMGDTMASRLALDRHALVRAVALAQLRKNGDLGTVVARAEEQLSAPALTPRGAAPALLFLAVVDPKGATARCERLVGMTGADRTRTALRVLALQHLIAATDGDAQMHWMTSALADDHAKVQRVASVAIARGAIPPSPEVLLPIVLAHGDLGALCRGLGILRYRSLWRQFRALLDLSIAALPEGGAEAVTRAFVQWDASTRIGVSPPAAPVADELRALWHQRASALPPRLRDRIEYSLASIGLLTLEAATTVAPTKKTSNTA</sequence>
<evidence type="ECO:0000313" key="1">
    <source>
        <dbReference type="EMBL" id="OWQ90343.1"/>
    </source>
</evidence>
<dbReference type="Proteomes" id="UP000197468">
    <property type="component" value="Unassembled WGS sequence"/>
</dbReference>
<gene>
    <name evidence="1" type="ORF">CDN99_13330</name>
</gene>
<dbReference type="AlphaFoldDB" id="A0A246JCH5"/>
<dbReference type="SUPFAM" id="SSF48371">
    <property type="entry name" value="ARM repeat"/>
    <property type="match status" value="1"/>
</dbReference>
<proteinExistence type="predicted"/>
<dbReference type="InterPro" id="IPR016024">
    <property type="entry name" value="ARM-type_fold"/>
</dbReference>